<accession>Q0F228</accession>
<sequence length="40" mass="4406">MMFSRKSDAAGLRACAAQSTVQWQQEWAAMIDVCALPVAY</sequence>
<organism evidence="1 2">
    <name type="scientific">Mariprofundus ferrooxydans PV-1</name>
    <dbReference type="NCBI Taxonomy" id="314345"/>
    <lineage>
        <taxon>Bacteria</taxon>
        <taxon>Pseudomonadati</taxon>
        <taxon>Pseudomonadota</taxon>
        <taxon>Candidatius Mariprofundia</taxon>
        <taxon>Mariprofundales</taxon>
        <taxon>Mariprofundaceae</taxon>
        <taxon>Mariprofundus</taxon>
    </lineage>
</organism>
<comment type="caution">
    <text evidence="1">The sequence shown here is derived from an EMBL/GenBank/DDBJ whole genome shotgun (WGS) entry which is preliminary data.</text>
</comment>
<protein>
    <submittedName>
        <fullName evidence="1">Uncharacterized protein</fullName>
    </submittedName>
</protein>
<dbReference type="EMBL" id="AATS01000002">
    <property type="protein sequence ID" value="EAU55722.1"/>
    <property type="molecule type" value="Genomic_DNA"/>
</dbReference>
<evidence type="ECO:0000313" key="2">
    <source>
        <dbReference type="Proteomes" id="UP000005297"/>
    </source>
</evidence>
<dbReference type="HOGENOM" id="CLU_3292136_0_0_0"/>
<evidence type="ECO:0000313" key="1">
    <source>
        <dbReference type="EMBL" id="EAU55722.1"/>
    </source>
</evidence>
<dbReference type="AlphaFoldDB" id="Q0F228"/>
<proteinExistence type="predicted"/>
<dbReference type="InParanoid" id="Q0F228"/>
<dbReference type="Proteomes" id="UP000005297">
    <property type="component" value="Unassembled WGS sequence"/>
</dbReference>
<name>Q0F228_9PROT</name>
<reference evidence="1 2" key="1">
    <citation type="submission" date="2006-09" db="EMBL/GenBank/DDBJ databases">
        <authorList>
            <person name="Emerson D."/>
            <person name="Ferriera S."/>
            <person name="Johnson J."/>
            <person name="Kravitz S."/>
            <person name="Halpern A."/>
            <person name="Remington K."/>
            <person name="Beeson K."/>
            <person name="Tran B."/>
            <person name="Rogers Y.-H."/>
            <person name="Friedman R."/>
            <person name="Venter J.C."/>
        </authorList>
    </citation>
    <scope>NUCLEOTIDE SEQUENCE [LARGE SCALE GENOMIC DNA]</scope>
    <source>
        <strain evidence="1 2">PV-1</strain>
    </source>
</reference>
<gene>
    <name evidence="1" type="ORF">SPV1_02202</name>
</gene>
<keyword evidence="2" id="KW-1185">Reference proteome</keyword>